<dbReference type="AlphaFoldDB" id="A0A5B7CU22"/>
<accession>A0A5B7CU22</accession>
<sequence length="63" mass="7077">MLIHTYKIVRLGNTGGPLQTFDKHYQSSLCATLVNSGEVLTELRRHHRCGRNGVAADNNISRR</sequence>
<evidence type="ECO:0000313" key="1">
    <source>
        <dbReference type="EMBL" id="MPC11776.1"/>
    </source>
</evidence>
<keyword evidence="2" id="KW-1185">Reference proteome</keyword>
<organism evidence="1 2">
    <name type="scientific">Portunus trituberculatus</name>
    <name type="common">Swimming crab</name>
    <name type="synonym">Neptunus trituberculatus</name>
    <dbReference type="NCBI Taxonomy" id="210409"/>
    <lineage>
        <taxon>Eukaryota</taxon>
        <taxon>Metazoa</taxon>
        <taxon>Ecdysozoa</taxon>
        <taxon>Arthropoda</taxon>
        <taxon>Crustacea</taxon>
        <taxon>Multicrustacea</taxon>
        <taxon>Malacostraca</taxon>
        <taxon>Eumalacostraca</taxon>
        <taxon>Eucarida</taxon>
        <taxon>Decapoda</taxon>
        <taxon>Pleocyemata</taxon>
        <taxon>Brachyura</taxon>
        <taxon>Eubrachyura</taxon>
        <taxon>Portunoidea</taxon>
        <taxon>Portunidae</taxon>
        <taxon>Portuninae</taxon>
        <taxon>Portunus</taxon>
    </lineage>
</organism>
<proteinExistence type="predicted"/>
<comment type="caution">
    <text evidence="1">The sequence shown here is derived from an EMBL/GenBank/DDBJ whole genome shotgun (WGS) entry which is preliminary data.</text>
</comment>
<protein>
    <submittedName>
        <fullName evidence="1">Uncharacterized protein</fullName>
    </submittedName>
</protein>
<dbReference type="Proteomes" id="UP000324222">
    <property type="component" value="Unassembled WGS sequence"/>
</dbReference>
<name>A0A5B7CU22_PORTR</name>
<reference evidence="1 2" key="1">
    <citation type="submission" date="2019-05" db="EMBL/GenBank/DDBJ databases">
        <title>Another draft genome of Portunus trituberculatus and its Hox gene families provides insights of decapod evolution.</title>
        <authorList>
            <person name="Jeong J.-H."/>
            <person name="Song I."/>
            <person name="Kim S."/>
            <person name="Choi T."/>
            <person name="Kim D."/>
            <person name="Ryu S."/>
            <person name="Kim W."/>
        </authorList>
    </citation>
    <scope>NUCLEOTIDE SEQUENCE [LARGE SCALE GENOMIC DNA]</scope>
    <source>
        <tissue evidence="1">Muscle</tissue>
    </source>
</reference>
<gene>
    <name evidence="1" type="ORF">E2C01_004451</name>
</gene>
<dbReference type="EMBL" id="VSRR010000180">
    <property type="protein sequence ID" value="MPC11776.1"/>
    <property type="molecule type" value="Genomic_DNA"/>
</dbReference>
<evidence type="ECO:0000313" key="2">
    <source>
        <dbReference type="Proteomes" id="UP000324222"/>
    </source>
</evidence>